<feature type="region of interest" description="Disordered" evidence="5">
    <location>
        <begin position="1"/>
        <end position="64"/>
    </location>
</feature>
<keyword evidence="3 6" id="KW-1133">Transmembrane helix</keyword>
<keyword evidence="4 6" id="KW-0472">Membrane</keyword>
<dbReference type="Proteomes" id="UP000464378">
    <property type="component" value="Chromosome"/>
</dbReference>
<organism evidence="7">
    <name type="scientific">Tuwongella immobilis</name>
    <dbReference type="NCBI Taxonomy" id="692036"/>
    <lineage>
        <taxon>Bacteria</taxon>
        <taxon>Pseudomonadati</taxon>
        <taxon>Planctomycetota</taxon>
        <taxon>Planctomycetia</taxon>
        <taxon>Gemmatales</taxon>
        <taxon>Gemmataceae</taxon>
        <taxon>Tuwongella</taxon>
    </lineage>
</organism>
<evidence type="ECO:0000256" key="2">
    <source>
        <dbReference type="ARBA" id="ARBA00022692"/>
    </source>
</evidence>
<dbReference type="GO" id="GO:0016020">
    <property type="term" value="C:membrane"/>
    <property type="evidence" value="ECO:0007669"/>
    <property type="project" value="UniProtKB-SubCell"/>
</dbReference>
<dbReference type="AlphaFoldDB" id="A0A6C2YSU9"/>
<dbReference type="RefSeq" id="WP_162659823.1">
    <property type="nucleotide sequence ID" value="NZ_LR593887.1"/>
</dbReference>
<feature type="transmembrane region" description="Helical" evidence="6">
    <location>
        <begin position="142"/>
        <end position="163"/>
    </location>
</feature>
<dbReference type="KEGG" id="tim:GMBLW1_44030"/>
<evidence type="ECO:0000256" key="4">
    <source>
        <dbReference type="ARBA" id="ARBA00023136"/>
    </source>
</evidence>
<protein>
    <submittedName>
        <fullName evidence="7">Uncharacterized protein</fullName>
    </submittedName>
</protein>
<dbReference type="EMBL" id="LR593887">
    <property type="protein sequence ID" value="VTS06939.1"/>
    <property type="molecule type" value="Genomic_DNA"/>
</dbReference>
<evidence type="ECO:0000256" key="1">
    <source>
        <dbReference type="ARBA" id="ARBA00004141"/>
    </source>
</evidence>
<accession>A0A6C2YSU9</accession>
<reference evidence="7" key="1">
    <citation type="submission" date="2019-04" db="EMBL/GenBank/DDBJ databases">
        <authorList>
            <consortium name="Science for Life Laboratories"/>
        </authorList>
    </citation>
    <scope>NUCLEOTIDE SEQUENCE</scope>
    <source>
        <strain evidence="7">MBLW1</strain>
    </source>
</reference>
<feature type="compositionally biased region" description="Basic and acidic residues" evidence="5">
    <location>
        <begin position="34"/>
        <end position="46"/>
    </location>
</feature>
<sequence>MTNPHDDFDDHPGLPIGLQPPESATTPRSAPRMPPEDAKAFLRGDDSEVGIPEAAPQQHAPLSDADRRRIFEQEKAAALAEFKAIEASLANESTPFNWLAGWANPLLGALLLGLSGVLGVFLLAQGMSLLRTLEAQPIGIQYAGYVVLGLCALAVMVAVVRLLSLYARMRRNQQVQIRSLQALQERNHLRWIAESEKQRAVELLEQYLREFPLADRQEMRRLQNLGLTPELQTQLQSARDRLLDRSRRSTTEQWMNEFRSDFQGKLDLLAWERINFWAKRTGVVTAVSPNGMVDSAAMLASSFSMLGDLCHIYQLRTNRAGTMWLFSQVFFQAFLSGQVNDWEKLTEDQLNHLFSPHGPLYEATVARVLANVGSKAASGTLNYFLLRRLGRTTVALLQPVRA</sequence>
<evidence type="ECO:0000256" key="3">
    <source>
        <dbReference type="ARBA" id="ARBA00022989"/>
    </source>
</evidence>
<gene>
    <name evidence="7" type="ORF">GMBLW1_44030</name>
</gene>
<keyword evidence="2 6" id="KW-0812">Transmembrane</keyword>
<dbReference type="InterPro" id="IPR021147">
    <property type="entry name" value="DUF697"/>
</dbReference>
<name>A0A6C2YSU9_9BACT</name>
<evidence type="ECO:0000256" key="5">
    <source>
        <dbReference type="SAM" id="MobiDB-lite"/>
    </source>
</evidence>
<comment type="subcellular location">
    <subcellularLocation>
        <location evidence="1">Membrane</location>
        <topology evidence="1">Multi-pass membrane protein</topology>
    </subcellularLocation>
</comment>
<dbReference type="InParanoid" id="A0A6C2YSU9"/>
<dbReference type="Pfam" id="PF05128">
    <property type="entry name" value="DUF697"/>
    <property type="match status" value="1"/>
</dbReference>
<feature type="transmembrane region" description="Helical" evidence="6">
    <location>
        <begin position="106"/>
        <end position="130"/>
    </location>
</feature>
<evidence type="ECO:0000313" key="8">
    <source>
        <dbReference type="Proteomes" id="UP000464378"/>
    </source>
</evidence>
<evidence type="ECO:0000313" key="7">
    <source>
        <dbReference type="EMBL" id="VIP04790.1"/>
    </source>
</evidence>
<evidence type="ECO:0000256" key="6">
    <source>
        <dbReference type="SAM" id="Phobius"/>
    </source>
</evidence>
<feature type="compositionally biased region" description="Basic and acidic residues" evidence="5">
    <location>
        <begin position="1"/>
        <end position="12"/>
    </location>
</feature>
<keyword evidence="8" id="KW-1185">Reference proteome</keyword>
<dbReference type="EMBL" id="LR586016">
    <property type="protein sequence ID" value="VIP04790.1"/>
    <property type="molecule type" value="Genomic_DNA"/>
</dbReference>
<proteinExistence type="predicted"/>